<dbReference type="STRING" id="331657.A0A4V5NHK7"/>
<name>A0A4V5NHK7_9PEZI</name>
<dbReference type="EMBL" id="NAJN01000098">
    <property type="protein sequence ID" value="TKA79439.1"/>
    <property type="molecule type" value="Genomic_DNA"/>
</dbReference>
<reference evidence="3 4" key="1">
    <citation type="submission" date="2017-03" db="EMBL/GenBank/DDBJ databases">
        <title>Genomes of endolithic fungi from Antarctica.</title>
        <authorList>
            <person name="Coleine C."/>
            <person name="Masonjones S."/>
            <person name="Stajich J.E."/>
        </authorList>
    </citation>
    <scope>NUCLEOTIDE SEQUENCE [LARGE SCALE GENOMIC DNA]</scope>
    <source>
        <strain evidence="3 4">CCFEE 5187</strain>
    </source>
</reference>
<protein>
    <recommendedName>
        <fullName evidence="2">ASX DEUBAD domain-containing protein</fullName>
    </recommendedName>
</protein>
<feature type="compositionally biased region" description="Polar residues" evidence="1">
    <location>
        <begin position="47"/>
        <end position="59"/>
    </location>
</feature>
<feature type="region of interest" description="Disordered" evidence="1">
    <location>
        <begin position="47"/>
        <end position="66"/>
    </location>
</feature>
<comment type="caution">
    <text evidence="3">The sequence shown here is derived from an EMBL/GenBank/DDBJ whole genome shotgun (WGS) entry which is preliminary data.</text>
</comment>
<evidence type="ECO:0000256" key="1">
    <source>
        <dbReference type="SAM" id="MobiDB-lite"/>
    </source>
</evidence>
<dbReference type="Pfam" id="PF13919">
    <property type="entry name" value="ASXH"/>
    <property type="match status" value="1"/>
</dbReference>
<evidence type="ECO:0000313" key="3">
    <source>
        <dbReference type="EMBL" id="TKA79439.1"/>
    </source>
</evidence>
<dbReference type="Proteomes" id="UP000308768">
    <property type="component" value="Unassembled WGS sequence"/>
</dbReference>
<dbReference type="InterPro" id="IPR028020">
    <property type="entry name" value="ASX_DEUBAD_dom"/>
</dbReference>
<organism evidence="3 4">
    <name type="scientific">Cryomyces minteri</name>
    <dbReference type="NCBI Taxonomy" id="331657"/>
    <lineage>
        <taxon>Eukaryota</taxon>
        <taxon>Fungi</taxon>
        <taxon>Dikarya</taxon>
        <taxon>Ascomycota</taxon>
        <taxon>Pezizomycotina</taxon>
        <taxon>Dothideomycetes</taxon>
        <taxon>Dothideomycetes incertae sedis</taxon>
        <taxon>Cryomyces</taxon>
    </lineage>
</organism>
<evidence type="ECO:0000259" key="2">
    <source>
        <dbReference type="Pfam" id="PF13919"/>
    </source>
</evidence>
<feature type="domain" description="ASX DEUBAD" evidence="2">
    <location>
        <begin position="3"/>
        <end position="118"/>
    </location>
</feature>
<evidence type="ECO:0000313" key="4">
    <source>
        <dbReference type="Proteomes" id="UP000308768"/>
    </source>
</evidence>
<sequence>MASKSRIWSTDYLLSAPTSKLTKVDLQTVLTDSRAWSSLTSEQQQHLAAQVSDSATEVTDGNPLPSNFGPHLRQFQEDLAEGKFKSDWQYEAQEAAKDRANGKYDEWKEKEMEVFWGQLQKLPAGSLAGESSKIKLAEMIAAGCFQVGDVWAYARTFKRDDGTKVLVEKEVILKEIDTDLALVFGVPAGRKKFPDADDTEYSLNGNPAGLGNFIVALDGRISKLPNGNAWKDYRVLRANQDMGTLFDVREAFWARQ</sequence>
<gene>
    <name evidence="3" type="ORF">B0A49_01034</name>
</gene>
<accession>A0A4V5NHK7</accession>
<dbReference type="OrthoDB" id="2289918at2759"/>
<dbReference type="AlphaFoldDB" id="A0A4V5NHK7"/>
<proteinExistence type="predicted"/>
<keyword evidence="4" id="KW-1185">Reference proteome</keyword>